<dbReference type="Proteomes" id="UP000801492">
    <property type="component" value="Unassembled WGS sequence"/>
</dbReference>
<feature type="compositionally biased region" description="Polar residues" evidence="1">
    <location>
        <begin position="112"/>
        <end position="122"/>
    </location>
</feature>
<reference evidence="2" key="1">
    <citation type="submission" date="2019-08" db="EMBL/GenBank/DDBJ databases">
        <title>The genome of the North American firefly Photinus pyralis.</title>
        <authorList>
            <consortium name="Photinus pyralis genome working group"/>
            <person name="Fallon T.R."/>
            <person name="Sander Lower S.E."/>
            <person name="Weng J.-K."/>
        </authorList>
    </citation>
    <scope>NUCLEOTIDE SEQUENCE</scope>
    <source>
        <strain evidence="2">TRF0915ILg1</strain>
        <tissue evidence="2">Whole body</tissue>
    </source>
</reference>
<organism evidence="2 3">
    <name type="scientific">Ignelater luminosus</name>
    <name type="common">Cucubano</name>
    <name type="synonym">Pyrophorus luminosus</name>
    <dbReference type="NCBI Taxonomy" id="2038154"/>
    <lineage>
        <taxon>Eukaryota</taxon>
        <taxon>Metazoa</taxon>
        <taxon>Ecdysozoa</taxon>
        <taxon>Arthropoda</taxon>
        <taxon>Hexapoda</taxon>
        <taxon>Insecta</taxon>
        <taxon>Pterygota</taxon>
        <taxon>Neoptera</taxon>
        <taxon>Endopterygota</taxon>
        <taxon>Coleoptera</taxon>
        <taxon>Polyphaga</taxon>
        <taxon>Elateriformia</taxon>
        <taxon>Elateroidea</taxon>
        <taxon>Elateridae</taxon>
        <taxon>Agrypninae</taxon>
        <taxon>Pyrophorini</taxon>
        <taxon>Ignelater</taxon>
    </lineage>
</organism>
<keyword evidence="3" id="KW-1185">Reference proteome</keyword>
<comment type="caution">
    <text evidence="2">The sequence shown here is derived from an EMBL/GenBank/DDBJ whole genome shotgun (WGS) entry which is preliminary data.</text>
</comment>
<protein>
    <submittedName>
        <fullName evidence="2">Uncharacterized protein</fullName>
    </submittedName>
</protein>
<evidence type="ECO:0000313" key="3">
    <source>
        <dbReference type="Proteomes" id="UP000801492"/>
    </source>
</evidence>
<gene>
    <name evidence="2" type="ORF">ILUMI_24281</name>
</gene>
<accession>A0A8K0C6K0</accession>
<proteinExistence type="predicted"/>
<sequence length="158" mass="17616">MGTDNSSLIRLQQMMEKNSKLMQWSFELQRYSNTVWRGTTSSPTCCHETLAMTVPPPTTTTSIASGARFCFAATVELHNCQIPDDQYSRSHYHSVFTQLAIHTLTRLHEQPQPGSRRNSTKYPTGLPLSRCRSGDTGLCQKLPSVRLSQASLPRASVA</sequence>
<dbReference type="EMBL" id="VTPC01090686">
    <property type="protein sequence ID" value="KAF2881900.1"/>
    <property type="molecule type" value="Genomic_DNA"/>
</dbReference>
<name>A0A8K0C6K0_IGNLU</name>
<dbReference type="AlphaFoldDB" id="A0A8K0C6K0"/>
<feature type="region of interest" description="Disordered" evidence="1">
    <location>
        <begin position="108"/>
        <end position="129"/>
    </location>
</feature>
<evidence type="ECO:0000313" key="2">
    <source>
        <dbReference type="EMBL" id="KAF2881900.1"/>
    </source>
</evidence>
<evidence type="ECO:0000256" key="1">
    <source>
        <dbReference type="SAM" id="MobiDB-lite"/>
    </source>
</evidence>